<reference evidence="2 3" key="1">
    <citation type="submission" date="2020-10" db="EMBL/GenBank/DDBJ databases">
        <title>The Coptis chinensis genome and diversification of protoberbering-type alkaloids.</title>
        <authorList>
            <person name="Wang B."/>
            <person name="Shu S."/>
            <person name="Song C."/>
            <person name="Liu Y."/>
        </authorList>
    </citation>
    <scope>NUCLEOTIDE SEQUENCE [LARGE SCALE GENOMIC DNA]</scope>
    <source>
        <strain evidence="2">HL-2020</strain>
        <tissue evidence="2">Leaf</tissue>
    </source>
</reference>
<evidence type="ECO:0000256" key="1">
    <source>
        <dbReference type="SAM" id="MobiDB-lite"/>
    </source>
</evidence>
<comment type="caution">
    <text evidence="2">The sequence shown here is derived from an EMBL/GenBank/DDBJ whole genome shotgun (WGS) entry which is preliminary data.</text>
</comment>
<proteinExistence type="predicted"/>
<name>A0A835I132_9MAGN</name>
<organism evidence="2 3">
    <name type="scientific">Coptis chinensis</name>
    <dbReference type="NCBI Taxonomy" id="261450"/>
    <lineage>
        <taxon>Eukaryota</taxon>
        <taxon>Viridiplantae</taxon>
        <taxon>Streptophyta</taxon>
        <taxon>Embryophyta</taxon>
        <taxon>Tracheophyta</taxon>
        <taxon>Spermatophyta</taxon>
        <taxon>Magnoliopsida</taxon>
        <taxon>Ranunculales</taxon>
        <taxon>Ranunculaceae</taxon>
        <taxon>Coptidoideae</taxon>
        <taxon>Coptis</taxon>
    </lineage>
</organism>
<feature type="region of interest" description="Disordered" evidence="1">
    <location>
        <begin position="1"/>
        <end position="32"/>
    </location>
</feature>
<dbReference type="OrthoDB" id="1921870at2759"/>
<evidence type="ECO:0000313" key="3">
    <source>
        <dbReference type="Proteomes" id="UP000631114"/>
    </source>
</evidence>
<feature type="compositionally biased region" description="Basic residues" evidence="1">
    <location>
        <begin position="22"/>
        <end position="32"/>
    </location>
</feature>
<gene>
    <name evidence="2" type="ORF">IFM89_005193</name>
</gene>
<evidence type="ECO:0000313" key="2">
    <source>
        <dbReference type="EMBL" id="KAF9608043.1"/>
    </source>
</evidence>
<dbReference type="EMBL" id="JADFTS010000004">
    <property type="protein sequence ID" value="KAF9608043.1"/>
    <property type="molecule type" value="Genomic_DNA"/>
</dbReference>
<protein>
    <submittedName>
        <fullName evidence="2">Uncharacterized protein</fullName>
    </submittedName>
</protein>
<keyword evidence="3" id="KW-1185">Reference proteome</keyword>
<dbReference type="AlphaFoldDB" id="A0A835I132"/>
<dbReference type="Proteomes" id="UP000631114">
    <property type="component" value="Unassembled WGS sequence"/>
</dbReference>
<accession>A0A835I132</accession>
<sequence>MAPGRPRRPYASEQPQSTSAANRKRVRGRAKNKYLTKHIKRGGGKPRIEILPGKAKPIGDWGQEWINELGMIAKDDMPPFAHKWKDVDDDAITLLHEKVLNVSEKNKYSHSSLTTGHRGCSKSFIRALADMADPESQQEPSQIELYKNTHYNEKKGWISLQEKL</sequence>